<dbReference type="EMBL" id="GG745330">
    <property type="protein sequence ID" value="KNE56732.1"/>
    <property type="molecule type" value="Genomic_DNA"/>
</dbReference>
<dbReference type="FunFam" id="3.40.1050.10:FF:000001">
    <property type="entry name" value="Carbonic anhydrase"/>
    <property type="match status" value="1"/>
</dbReference>
<dbReference type="STRING" id="578462.A0A0L0S2C0"/>
<keyword evidence="6 10" id="KW-0456">Lyase</keyword>
<comment type="similarity">
    <text evidence="1 10">Belongs to the beta-class carbonic anhydrase family.</text>
</comment>
<dbReference type="PANTHER" id="PTHR11002:SF76">
    <property type="entry name" value="CARBONIC ANHYDRASE"/>
    <property type="match status" value="1"/>
</dbReference>
<feature type="binding site" evidence="9">
    <location>
        <position position="181"/>
    </location>
    <ligand>
        <name>Zn(2+)</name>
        <dbReference type="ChEBI" id="CHEBI:29105"/>
    </ligand>
</feature>
<dbReference type="AlphaFoldDB" id="A0A0L0S2C0"/>
<evidence type="ECO:0000256" key="9">
    <source>
        <dbReference type="PIRSR" id="PIRSR601765-1"/>
    </source>
</evidence>
<keyword evidence="12" id="KW-1185">Reference proteome</keyword>
<comment type="function">
    <text evidence="10">Reversible hydration of carbon dioxide.</text>
</comment>
<reference evidence="11 12" key="1">
    <citation type="submission" date="2009-11" db="EMBL/GenBank/DDBJ databases">
        <title>Annotation of Allomyces macrogynus ATCC 38327.</title>
        <authorList>
            <consortium name="The Broad Institute Genome Sequencing Platform"/>
            <person name="Russ C."/>
            <person name="Cuomo C."/>
            <person name="Burger G."/>
            <person name="Gray M.W."/>
            <person name="Holland P.W.H."/>
            <person name="King N."/>
            <person name="Lang F.B.F."/>
            <person name="Roger A.J."/>
            <person name="Ruiz-Trillo I."/>
            <person name="Young S.K."/>
            <person name="Zeng Q."/>
            <person name="Gargeya S."/>
            <person name="Fitzgerald M."/>
            <person name="Haas B."/>
            <person name="Abouelleil A."/>
            <person name="Alvarado L."/>
            <person name="Arachchi H.M."/>
            <person name="Berlin A."/>
            <person name="Chapman S.B."/>
            <person name="Gearin G."/>
            <person name="Goldberg J."/>
            <person name="Griggs A."/>
            <person name="Gujja S."/>
            <person name="Hansen M."/>
            <person name="Heiman D."/>
            <person name="Howarth C."/>
            <person name="Larimer J."/>
            <person name="Lui A."/>
            <person name="MacDonald P.J.P."/>
            <person name="McCowen C."/>
            <person name="Montmayeur A."/>
            <person name="Murphy C."/>
            <person name="Neiman D."/>
            <person name="Pearson M."/>
            <person name="Priest M."/>
            <person name="Roberts A."/>
            <person name="Saif S."/>
            <person name="Shea T."/>
            <person name="Sisk P."/>
            <person name="Stolte C."/>
            <person name="Sykes S."/>
            <person name="Wortman J."/>
            <person name="Nusbaum C."/>
            <person name="Birren B."/>
        </authorList>
    </citation>
    <scope>NUCLEOTIDE SEQUENCE [LARGE SCALE GENOMIC DNA]</scope>
    <source>
        <strain evidence="11 12">ATCC 38327</strain>
    </source>
</reference>
<dbReference type="OMA" id="NALPGMM"/>
<dbReference type="GO" id="GO:0004089">
    <property type="term" value="F:carbonate dehydratase activity"/>
    <property type="evidence" value="ECO:0007669"/>
    <property type="project" value="UniProtKB-UniRule"/>
</dbReference>
<dbReference type="InterPro" id="IPR015892">
    <property type="entry name" value="Carbonic_anhydrase_CS"/>
</dbReference>
<comment type="catalytic activity">
    <reaction evidence="8 10">
        <text>hydrogencarbonate + H(+) = CO2 + H2O</text>
        <dbReference type="Rhea" id="RHEA:10748"/>
        <dbReference type="ChEBI" id="CHEBI:15377"/>
        <dbReference type="ChEBI" id="CHEBI:15378"/>
        <dbReference type="ChEBI" id="CHEBI:16526"/>
        <dbReference type="ChEBI" id="CHEBI:17544"/>
        <dbReference type="EC" id="4.2.1.1"/>
    </reaction>
</comment>
<dbReference type="GO" id="GO:0008270">
    <property type="term" value="F:zinc ion binding"/>
    <property type="evidence" value="ECO:0007669"/>
    <property type="project" value="UniProtKB-UniRule"/>
</dbReference>
<gene>
    <name evidence="11" type="ORF">AMAG_02512</name>
</gene>
<dbReference type="CDD" id="cd00883">
    <property type="entry name" value="beta_CA_cladeA"/>
    <property type="match status" value="1"/>
</dbReference>
<dbReference type="SUPFAM" id="SSF53056">
    <property type="entry name" value="beta-carbonic anhydrase, cab"/>
    <property type="match status" value="1"/>
</dbReference>
<dbReference type="InterPro" id="IPR036874">
    <property type="entry name" value="Carbonic_anhydrase_sf"/>
</dbReference>
<proteinExistence type="inferred from homology"/>
<feature type="binding site" evidence="9">
    <location>
        <position position="184"/>
    </location>
    <ligand>
        <name>Zn(2+)</name>
        <dbReference type="ChEBI" id="CHEBI:29105"/>
    </ligand>
</feature>
<evidence type="ECO:0000256" key="7">
    <source>
        <dbReference type="ARBA" id="ARBA00031969"/>
    </source>
</evidence>
<dbReference type="Gene3D" id="3.40.1050.10">
    <property type="entry name" value="Carbonic anhydrase"/>
    <property type="match status" value="1"/>
</dbReference>
<evidence type="ECO:0000256" key="8">
    <source>
        <dbReference type="ARBA" id="ARBA00048348"/>
    </source>
</evidence>
<evidence type="ECO:0000256" key="4">
    <source>
        <dbReference type="ARBA" id="ARBA00022723"/>
    </source>
</evidence>
<protein>
    <recommendedName>
        <fullName evidence="3 10">Carbonic anhydrase</fullName>
        <ecNumber evidence="2 10">4.2.1.1</ecNumber>
    </recommendedName>
    <alternativeName>
        <fullName evidence="7 10">Carbonate dehydratase</fullName>
    </alternativeName>
</protein>
<evidence type="ECO:0000256" key="3">
    <source>
        <dbReference type="ARBA" id="ARBA00014628"/>
    </source>
</evidence>
<evidence type="ECO:0000256" key="1">
    <source>
        <dbReference type="ARBA" id="ARBA00006217"/>
    </source>
</evidence>
<evidence type="ECO:0000313" key="12">
    <source>
        <dbReference type="Proteomes" id="UP000054350"/>
    </source>
</evidence>
<dbReference type="GO" id="GO:0015976">
    <property type="term" value="P:carbon utilization"/>
    <property type="evidence" value="ECO:0007669"/>
    <property type="project" value="InterPro"/>
</dbReference>
<evidence type="ECO:0000256" key="5">
    <source>
        <dbReference type="ARBA" id="ARBA00022833"/>
    </source>
</evidence>
<dbReference type="InterPro" id="IPR001765">
    <property type="entry name" value="Carbonic_anhydrase"/>
</dbReference>
<dbReference type="SMART" id="SM00947">
    <property type="entry name" value="Pro_CA"/>
    <property type="match status" value="1"/>
</dbReference>
<name>A0A0L0S2C0_ALLM3</name>
<dbReference type="Pfam" id="PF00484">
    <property type="entry name" value="Pro_CA"/>
    <property type="match status" value="1"/>
</dbReference>
<dbReference type="PROSITE" id="PS00705">
    <property type="entry name" value="PROK_CO2_ANHYDRASE_2"/>
    <property type="match status" value="1"/>
</dbReference>
<dbReference type="Proteomes" id="UP000054350">
    <property type="component" value="Unassembled WGS sequence"/>
</dbReference>
<evidence type="ECO:0000256" key="2">
    <source>
        <dbReference type="ARBA" id="ARBA00012925"/>
    </source>
</evidence>
<dbReference type="OrthoDB" id="10248475at2759"/>
<evidence type="ECO:0000256" key="10">
    <source>
        <dbReference type="RuleBase" id="RU003956"/>
    </source>
</evidence>
<feature type="binding site" evidence="9">
    <location>
        <position position="125"/>
    </location>
    <ligand>
        <name>Zn(2+)</name>
        <dbReference type="ChEBI" id="CHEBI:29105"/>
    </ligand>
</feature>
<dbReference type="VEuPathDB" id="FungiDB:AMAG_02512"/>
<feature type="binding site" evidence="9">
    <location>
        <position position="127"/>
    </location>
    <ligand>
        <name>Zn(2+)</name>
        <dbReference type="ChEBI" id="CHEBI:29105"/>
    </ligand>
</feature>
<evidence type="ECO:0000313" key="11">
    <source>
        <dbReference type="EMBL" id="KNE56732.1"/>
    </source>
</evidence>
<reference evidence="12" key="2">
    <citation type="submission" date="2009-11" db="EMBL/GenBank/DDBJ databases">
        <title>The Genome Sequence of Allomyces macrogynus strain ATCC 38327.</title>
        <authorList>
            <consortium name="The Broad Institute Genome Sequencing Platform"/>
            <person name="Russ C."/>
            <person name="Cuomo C."/>
            <person name="Shea T."/>
            <person name="Young S.K."/>
            <person name="Zeng Q."/>
            <person name="Koehrsen M."/>
            <person name="Haas B."/>
            <person name="Borodovsky M."/>
            <person name="Guigo R."/>
            <person name="Alvarado L."/>
            <person name="Berlin A."/>
            <person name="Borenstein D."/>
            <person name="Chen Z."/>
            <person name="Engels R."/>
            <person name="Freedman E."/>
            <person name="Gellesch M."/>
            <person name="Goldberg J."/>
            <person name="Griggs A."/>
            <person name="Gujja S."/>
            <person name="Heiman D."/>
            <person name="Hepburn T."/>
            <person name="Howarth C."/>
            <person name="Jen D."/>
            <person name="Larson L."/>
            <person name="Lewis B."/>
            <person name="Mehta T."/>
            <person name="Park D."/>
            <person name="Pearson M."/>
            <person name="Roberts A."/>
            <person name="Saif S."/>
            <person name="Shenoy N."/>
            <person name="Sisk P."/>
            <person name="Stolte C."/>
            <person name="Sykes S."/>
            <person name="Walk T."/>
            <person name="White J."/>
            <person name="Yandava C."/>
            <person name="Burger G."/>
            <person name="Gray M.W."/>
            <person name="Holland P.W.H."/>
            <person name="King N."/>
            <person name="Lang F.B.F."/>
            <person name="Roger A.J."/>
            <person name="Ruiz-Trillo I."/>
            <person name="Lander E."/>
            <person name="Nusbaum C."/>
        </authorList>
    </citation>
    <scope>NUCLEOTIDE SEQUENCE [LARGE SCALE GENOMIC DNA]</scope>
    <source>
        <strain evidence="12">ATCC 38327</strain>
    </source>
</reference>
<dbReference type="eggNOG" id="KOG1578">
    <property type="taxonomic scope" value="Eukaryota"/>
</dbReference>
<keyword evidence="5 9" id="KW-0862">Zinc</keyword>
<comment type="cofactor">
    <cofactor evidence="9">
        <name>Zn(2+)</name>
        <dbReference type="ChEBI" id="CHEBI:29105"/>
    </cofactor>
    <text evidence="9">Binds 1 zinc ion per subunit.</text>
</comment>
<evidence type="ECO:0000256" key="6">
    <source>
        <dbReference type="ARBA" id="ARBA00023239"/>
    </source>
</evidence>
<dbReference type="PROSITE" id="PS00704">
    <property type="entry name" value="PROK_CO2_ANHYDRASE_1"/>
    <property type="match status" value="1"/>
</dbReference>
<dbReference type="PANTHER" id="PTHR11002">
    <property type="entry name" value="CARBONIC ANHYDRASE"/>
    <property type="match status" value="1"/>
</dbReference>
<organism evidence="11 12">
    <name type="scientific">Allomyces macrogynus (strain ATCC 38327)</name>
    <name type="common">Allomyces javanicus var. macrogynus</name>
    <dbReference type="NCBI Taxonomy" id="578462"/>
    <lineage>
        <taxon>Eukaryota</taxon>
        <taxon>Fungi</taxon>
        <taxon>Fungi incertae sedis</taxon>
        <taxon>Blastocladiomycota</taxon>
        <taxon>Blastocladiomycetes</taxon>
        <taxon>Blastocladiales</taxon>
        <taxon>Blastocladiaceae</taxon>
        <taxon>Allomyces</taxon>
    </lineage>
</organism>
<dbReference type="EC" id="4.2.1.1" evidence="2 10"/>
<sequence length="298" mass="32508">MRDGGHALLHVSEKPGSADLSSPPSLSPSCAAASTSILLRRHERTVVDIDRADLGSCTASTHVVSTSSTPGTMVQHLHQIPSGDQDLDCVLTANREWAAEVAAENPHFFHELAQGQHPKILWIGCSDSRVPPSQICNVDPGSLFVHRNIANVCPHSDLNLLSVVQYAVAELKVEHIIVAGHYGCGGVNAAMDPHQHNGAIDDWLMHVRDVYHAHRKRLEALPAGEVRAKLLVELNVVKSAFNLAYMSTVQSAWACGQKVAIHGWVYRLEDGILEDLGLMLDGPDKIDEEYRMFPDDCC</sequence>
<accession>A0A0L0S2C0</accession>
<keyword evidence="4 9" id="KW-0479">Metal-binding</keyword>